<accession>A0A5A8F5V0</accession>
<dbReference type="InterPro" id="IPR019734">
    <property type="entry name" value="TPR_rpt"/>
</dbReference>
<feature type="repeat" description="TPR" evidence="1">
    <location>
        <begin position="288"/>
        <end position="321"/>
    </location>
</feature>
<dbReference type="InterPro" id="IPR011990">
    <property type="entry name" value="TPR-like_helical_dom_sf"/>
</dbReference>
<proteinExistence type="predicted"/>
<keyword evidence="3" id="KW-1185">Reference proteome</keyword>
<dbReference type="AlphaFoldDB" id="A0A5A8F5V0"/>
<dbReference type="Pfam" id="PF13181">
    <property type="entry name" value="TPR_8"/>
    <property type="match status" value="2"/>
</dbReference>
<dbReference type="Gene3D" id="1.25.40.10">
    <property type="entry name" value="Tetratricopeptide repeat domain"/>
    <property type="match status" value="4"/>
</dbReference>
<comment type="caution">
    <text evidence="2">The sequence shown here is derived from an EMBL/GenBank/DDBJ whole genome shotgun (WGS) entry which is preliminary data.</text>
</comment>
<name>A0A5A8F5V0_9BACT</name>
<sequence length="869" mass="102952">MIKRVFFILIFYVSFVYALGVYINETEFSVIIKFTSLKEYFEVVEKTDDKIILILKRNISFEPIEKPKNKLLKDIKGVDNKIIITLKTEVDYFLKKDDKDIYLFITPKKKIADLNLKSPIEKPILKTKSKKIKDDVAEKILAEVESEIDNGLYDSAINKLLDLIAKHENDFYAQEAYYKLGMLYYKLGENDPKNYLRAADYLSDFASKFPDNYRASDALYYSALSKEKAGMYFEAIFDYKAIIVAYPETLFAKKSYMRIVSIYENIGQYDKAINALKEYSDKFKDKSINVLARIGKLYAMLKDYELAREYFLKVINTKDDLLKLGADTLFAIAKTFEIKGDEDYALSIYAKVYNIYPDSKYADIAMYNSALLLEKIGKEKLANSLLLECRKKYSKRIGGQKAAIHYVEKYLDENATEYWIDFLMDVLDSSLDVNLTAKANRLIIQSYFREKRYDEALEKISEFESKYFDTPELNNVYDIKQKIFLNFAKNYLKEGKYQQSIDYINKLITEFPETKYLDEAEKLAESISLIKVRELYEKGNYENVMKKIQEYMVNHKKIYFKKSWDDILENSYYHYIKKLIEQNVNEKAATLCKEYLIYFPKGKYKNEFLSFLTDYFINEILQYIKKGNYASGITFYIKNNSWIKLLENKNNVAIIKGYLAFCYFKLGDFEEAKHLYDEIKNYNFSIVNVLGILFGEKITDENVNKLSDEDLKIIFDELKISKKDDAYKILKLFRKNPILKYRLMYELVNTFEKERKRAELKNIYKNLENLNLIKEFKEILLDRGMIAFEEGDYKLAIKLFEKFIFQNKDYSEMDKVYYFLGKSYLKMGDDKAKKFYNKLIQNYPTSFYTKLAEKELKELNWLKRVEETK</sequence>
<evidence type="ECO:0000313" key="2">
    <source>
        <dbReference type="EMBL" id="KAA0259506.1"/>
    </source>
</evidence>
<reference evidence="2 3" key="1">
    <citation type="submission" date="2019-06" db="EMBL/GenBank/DDBJ databases">
        <title>Genomic insights into carbon and energy metabolism of Deferribacter autotrophicus revealed new metabolic traits in the phylum Deferribacteres.</title>
        <authorList>
            <person name="Slobodkin A.I."/>
            <person name="Slobodkina G.B."/>
            <person name="Allioux M."/>
            <person name="Alain K."/>
            <person name="Jebbar M."/>
            <person name="Shadrin V."/>
            <person name="Kublanov I.V."/>
            <person name="Toshchakov S.V."/>
            <person name="Bonch-Osmolovskaya E.A."/>
        </authorList>
    </citation>
    <scope>NUCLEOTIDE SEQUENCE [LARGE SCALE GENOMIC DNA]</scope>
    <source>
        <strain evidence="2 3">SL50</strain>
    </source>
</reference>
<evidence type="ECO:0000313" key="3">
    <source>
        <dbReference type="Proteomes" id="UP000322876"/>
    </source>
</evidence>
<dbReference type="EMBL" id="VFJB01000001">
    <property type="protein sequence ID" value="KAA0259506.1"/>
    <property type="molecule type" value="Genomic_DNA"/>
</dbReference>
<dbReference type="PROSITE" id="PS50005">
    <property type="entry name" value="TPR"/>
    <property type="match status" value="3"/>
</dbReference>
<dbReference type="Pfam" id="PF13174">
    <property type="entry name" value="TPR_6"/>
    <property type="match status" value="5"/>
</dbReference>
<keyword evidence="1" id="KW-0802">TPR repeat</keyword>
<dbReference type="Proteomes" id="UP000322876">
    <property type="component" value="Unassembled WGS sequence"/>
</dbReference>
<feature type="repeat" description="TPR" evidence="1">
    <location>
        <begin position="481"/>
        <end position="514"/>
    </location>
</feature>
<dbReference type="SMART" id="SM00028">
    <property type="entry name" value="TPR"/>
    <property type="match status" value="7"/>
</dbReference>
<feature type="repeat" description="TPR" evidence="1">
    <location>
        <begin position="326"/>
        <end position="359"/>
    </location>
</feature>
<gene>
    <name evidence="2" type="ORF">FHQ18_01115</name>
</gene>
<organism evidence="2 3">
    <name type="scientific">Deferribacter autotrophicus</name>
    <dbReference type="NCBI Taxonomy" id="500465"/>
    <lineage>
        <taxon>Bacteria</taxon>
        <taxon>Pseudomonadati</taxon>
        <taxon>Deferribacterota</taxon>
        <taxon>Deferribacteres</taxon>
        <taxon>Deferribacterales</taxon>
        <taxon>Deferribacteraceae</taxon>
        <taxon>Deferribacter</taxon>
    </lineage>
</organism>
<dbReference type="OrthoDB" id="9766921at2"/>
<dbReference type="SUPFAM" id="SSF48452">
    <property type="entry name" value="TPR-like"/>
    <property type="match status" value="4"/>
</dbReference>
<protein>
    <submittedName>
        <fullName evidence="2">Tetratricopeptide repeat protein</fullName>
    </submittedName>
</protein>
<dbReference type="RefSeq" id="WP_149265326.1">
    <property type="nucleotide sequence ID" value="NZ_VFJB01000001.1"/>
</dbReference>
<evidence type="ECO:0000256" key="1">
    <source>
        <dbReference type="PROSITE-ProRule" id="PRU00339"/>
    </source>
</evidence>